<evidence type="ECO:0000259" key="1">
    <source>
        <dbReference type="PROSITE" id="PS51186"/>
    </source>
</evidence>
<gene>
    <name evidence="2" type="ORF">FXN63_13190</name>
</gene>
<dbReference type="Pfam" id="PF13673">
    <property type="entry name" value="Acetyltransf_10"/>
    <property type="match status" value="1"/>
</dbReference>
<dbReference type="InterPro" id="IPR052729">
    <property type="entry name" value="Acyl/Acetyltrans_Enzymes"/>
</dbReference>
<dbReference type="Proteomes" id="UP000325161">
    <property type="component" value="Chromosome"/>
</dbReference>
<keyword evidence="2" id="KW-0808">Transferase</keyword>
<dbReference type="PANTHER" id="PTHR47237:SF2">
    <property type="entry name" value="BLL4206 PROTEIN"/>
    <property type="match status" value="1"/>
</dbReference>
<evidence type="ECO:0000313" key="2">
    <source>
        <dbReference type="EMBL" id="QEI09298.1"/>
    </source>
</evidence>
<dbReference type="SUPFAM" id="SSF55729">
    <property type="entry name" value="Acyl-CoA N-acyltransferases (Nat)"/>
    <property type="match status" value="1"/>
</dbReference>
<dbReference type="KEGG" id="pacr:FXN63_13190"/>
<dbReference type="PROSITE" id="PS51186">
    <property type="entry name" value="GNAT"/>
    <property type="match status" value="1"/>
</dbReference>
<dbReference type="EMBL" id="CP043046">
    <property type="protein sequence ID" value="QEI09298.1"/>
    <property type="molecule type" value="Genomic_DNA"/>
</dbReference>
<reference evidence="2 3" key="1">
    <citation type="submission" date="2019-08" db="EMBL/GenBank/DDBJ databases">
        <title>Amphibian skin-associated Pigmentiphaga: genome sequence and occurrence across geography and hosts.</title>
        <authorList>
            <person name="Bletz M.C."/>
            <person name="Bunk B."/>
            <person name="Sproeer C."/>
            <person name="Biwer P."/>
            <person name="Reiter S."/>
            <person name="Rabemananjara F.C.E."/>
            <person name="Schulz S."/>
            <person name="Overmann J."/>
            <person name="Vences M."/>
        </authorList>
    </citation>
    <scope>NUCLEOTIDE SEQUENCE [LARGE SCALE GENOMIC DNA]</scope>
    <source>
        <strain evidence="2 3">Mada1488</strain>
    </source>
</reference>
<dbReference type="AlphaFoldDB" id="A0A5C0B3L1"/>
<evidence type="ECO:0000313" key="3">
    <source>
        <dbReference type="Proteomes" id="UP000325161"/>
    </source>
</evidence>
<proteinExistence type="predicted"/>
<keyword evidence="3" id="KW-1185">Reference proteome</keyword>
<dbReference type="InterPro" id="IPR000182">
    <property type="entry name" value="GNAT_dom"/>
</dbReference>
<feature type="domain" description="N-acetyltransferase" evidence="1">
    <location>
        <begin position="1"/>
        <end position="135"/>
    </location>
</feature>
<dbReference type="GO" id="GO:0016747">
    <property type="term" value="F:acyltransferase activity, transferring groups other than amino-acyl groups"/>
    <property type="evidence" value="ECO:0007669"/>
    <property type="project" value="InterPro"/>
</dbReference>
<dbReference type="PANTHER" id="PTHR47237">
    <property type="entry name" value="SLL0310 PROTEIN"/>
    <property type="match status" value="1"/>
</dbReference>
<dbReference type="OrthoDB" id="510731at2"/>
<dbReference type="Gene3D" id="3.40.630.90">
    <property type="match status" value="1"/>
</dbReference>
<dbReference type="Pfam" id="PF18014">
    <property type="entry name" value="Acetyltransf_18"/>
    <property type="match status" value="1"/>
</dbReference>
<dbReference type="InterPro" id="IPR041496">
    <property type="entry name" value="YitH/HolE_GNAT"/>
</dbReference>
<dbReference type="CDD" id="cd04301">
    <property type="entry name" value="NAT_SF"/>
    <property type="match status" value="1"/>
</dbReference>
<name>A0A5C0B3L1_9BURK</name>
<accession>A0A5C0B3L1</accession>
<dbReference type="Gene3D" id="3.40.630.30">
    <property type="match status" value="1"/>
</dbReference>
<organism evidence="2 3">
    <name type="scientific">Pigmentiphaga aceris</name>
    <dbReference type="NCBI Taxonomy" id="1940612"/>
    <lineage>
        <taxon>Bacteria</taxon>
        <taxon>Pseudomonadati</taxon>
        <taxon>Pseudomonadota</taxon>
        <taxon>Betaproteobacteria</taxon>
        <taxon>Burkholderiales</taxon>
        <taxon>Alcaligenaceae</taxon>
        <taxon>Pigmentiphaga</taxon>
    </lineage>
</organism>
<protein>
    <submittedName>
        <fullName evidence="2">GNAT family N-acetyltransferase</fullName>
    </submittedName>
</protein>
<dbReference type="InterPro" id="IPR016181">
    <property type="entry name" value="Acyl_CoA_acyltransferase"/>
</dbReference>
<sequence length="272" mass="29153">MSADDMPAAHQLTQVLKWPHRLEDWQSVQRIGNGVVATDGQAVLGTAMYWNYGDDYASIGLVIVSPDRQGAGIGRELMTRVLDAARGRNLMLNATVAGKPLYEKLGFVATGMIFQHQGTVFQPPLVSLPAGERLRPVVPSDGPKIAELASRASGVNRSTVIAEVLEQGEGVAIDRDGELIGFAIARRFGRGYTIGPVVAPDTERAKALISHWIAAHSGMFMRIDIPDGTGLAPWLTELGLVQVDTGVTMVKGTPPKADPQARLFSLVSQALH</sequence>